<dbReference type="STRING" id="747525.W4K1V9"/>
<accession>W4K1V9</accession>
<evidence type="ECO:0000313" key="1">
    <source>
        <dbReference type="EMBL" id="ETW79096.1"/>
    </source>
</evidence>
<dbReference type="EMBL" id="KI925461">
    <property type="protein sequence ID" value="ETW79096.1"/>
    <property type="molecule type" value="Genomic_DNA"/>
</dbReference>
<keyword evidence="2" id="KW-1185">Reference proteome</keyword>
<dbReference type="InParanoid" id="W4K1V9"/>
<protein>
    <submittedName>
        <fullName evidence="1">Uncharacterized protein</fullName>
    </submittedName>
</protein>
<sequence>MNWPGYPTYDWKRQFQAKDETASKNPITLGRLIRHVGRSVDAFIQEASRHHCTSPQWRFGPGGLSRDDITLIGIVHVSAGSIMPILQINRSIVDPSLPQQLQI</sequence>
<name>W4K1V9_HETIT</name>
<gene>
    <name evidence="1" type="ORF">HETIRDRAFT_453596</name>
</gene>
<dbReference type="RefSeq" id="XP_009549363.1">
    <property type="nucleotide sequence ID" value="XM_009551068.1"/>
</dbReference>
<evidence type="ECO:0000313" key="2">
    <source>
        <dbReference type="Proteomes" id="UP000030671"/>
    </source>
</evidence>
<dbReference type="Proteomes" id="UP000030671">
    <property type="component" value="Unassembled WGS sequence"/>
</dbReference>
<reference evidence="1 2" key="1">
    <citation type="journal article" date="2012" name="New Phytol.">
        <title>Insight into trade-off between wood decay and parasitism from the genome of a fungal forest pathogen.</title>
        <authorList>
            <person name="Olson A."/>
            <person name="Aerts A."/>
            <person name="Asiegbu F."/>
            <person name="Belbahri L."/>
            <person name="Bouzid O."/>
            <person name="Broberg A."/>
            <person name="Canback B."/>
            <person name="Coutinho P.M."/>
            <person name="Cullen D."/>
            <person name="Dalman K."/>
            <person name="Deflorio G."/>
            <person name="van Diepen L.T."/>
            <person name="Dunand C."/>
            <person name="Duplessis S."/>
            <person name="Durling M."/>
            <person name="Gonthier P."/>
            <person name="Grimwood J."/>
            <person name="Fossdal C.G."/>
            <person name="Hansson D."/>
            <person name="Henrissat B."/>
            <person name="Hietala A."/>
            <person name="Himmelstrand K."/>
            <person name="Hoffmeister D."/>
            <person name="Hogberg N."/>
            <person name="James T.Y."/>
            <person name="Karlsson M."/>
            <person name="Kohler A."/>
            <person name="Kues U."/>
            <person name="Lee Y.H."/>
            <person name="Lin Y.C."/>
            <person name="Lind M."/>
            <person name="Lindquist E."/>
            <person name="Lombard V."/>
            <person name="Lucas S."/>
            <person name="Lunden K."/>
            <person name="Morin E."/>
            <person name="Murat C."/>
            <person name="Park J."/>
            <person name="Raffaello T."/>
            <person name="Rouze P."/>
            <person name="Salamov A."/>
            <person name="Schmutz J."/>
            <person name="Solheim H."/>
            <person name="Stahlberg J."/>
            <person name="Velez H."/>
            <person name="de Vries R.P."/>
            <person name="Wiebenga A."/>
            <person name="Woodward S."/>
            <person name="Yakovlev I."/>
            <person name="Garbelotto M."/>
            <person name="Martin F."/>
            <person name="Grigoriev I.V."/>
            <person name="Stenlid J."/>
        </authorList>
    </citation>
    <scope>NUCLEOTIDE SEQUENCE [LARGE SCALE GENOMIC DNA]</scope>
    <source>
        <strain evidence="1 2">TC 32-1</strain>
    </source>
</reference>
<organism evidence="1 2">
    <name type="scientific">Heterobasidion irregulare (strain TC 32-1)</name>
    <dbReference type="NCBI Taxonomy" id="747525"/>
    <lineage>
        <taxon>Eukaryota</taxon>
        <taxon>Fungi</taxon>
        <taxon>Dikarya</taxon>
        <taxon>Basidiomycota</taxon>
        <taxon>Agaricomycotina</taxon>
        <taxon>Agaricomycetes</taxon>
        <taxon>Russulales</taxon>
        <taxon>Bondarzewiaceae</taxon>
        <taxon>Heterobasidion</taxon>
        <taxon>Heterobasidion annosum species complex</taxon>
    </lineage>
</organism>
<dbReference type="OrthoDB" id="3269405at2759"/>
<proteinExistence type="predicted"/>
<dbReference type="GeneID" id="20676397"/>
<dbReference type="HOGENOM" id="CLU_2264105_0_0_1"/>
<dbReference type="AlphaFoldDB" id="W4K1V9"/>
<dbReference type="KEGG" id="hir:HETIRDRAFT_453596"/>